<dbReference type="EMBL" id="AP010968">
    <property type="protein sequence ID" value="BAJ32661.1"/>
    <property type="molecule type" value="Genomic_DNA"/>
</dbReference>
<accession>E4N3C7</accession>
<gene>
    <name evidence="1" type="ordered locus">KSE_69030</name>
</gene>
<name>E4N3C7_KITSK</name>
<dbReference type="HOGENOM" id="CLU_2464946_0_0_11"/>
<dbReference type="AlphaFoldDB" id="E4N3C7"/>
<reference evidence="1 2" key="1">
    <citation type="journal article" date="2010" name="DNA Res.">
        <title>Genome sequence of Kitasatospora setae NBRC 14216T: an evolutionary snapshot of the family Streptomycetaceae.</title>
        <authorList>
            <person name="Ichikawa N."/>
            <person name="Oguchi A."/>
            <person name="Ikeda H."/>
            <person name="Ishikawa J."/>
            <person name="Kitani S."/>
            <person name="Watanabe Y."/>
            <person name="Nakamura S."/>
            <person name="Katano Y."/>
            <person name="Kishi E."/>
            <person name="Sasagawa M."/>
            <person name="Ankai A."/>
            <person name="Fukui S."/>
            <person name="Hashimoto Y."/>
            <person name="Kamata S."/>
            <person name="Otoguro M."/>
            <person name="Tanikawa S."/>
            <person name="Nihira T."/>
            <person name="Horinouchi S."/>
            <person name="Ohnishi Y."/>
            <person name="Hayakawa M."/>
            <person name="Kuzuyama T."/>
            <person name="Arisawa A."/>
            <person name="Nomoto F."/>
            <person name="Miura H."/>
            <person name="Takahashi Y."/>
            <person name="Fujita N."/>
        </authorList>
    </citation>
    <scope>NUCLEOTIDE SEQUENCE [LARGE SCALE GENOMIC DNA]</scope>
    <source>
        <strain evidence="2">ATCC 33774 / DSM 43861 / JCM 3304 / KCC A-0304 / NBRC 14216 / KM-6054</strain>
    </source>
</reference>
<dbReference type="PATRIC" id="fig|452652.3.peg.6931"/>
<evidence type="ECO:0000313" key="1">
    <source>
        <dbReference type="EMBL" id="BAJ32661.1"/>
    </source>
</evidence>
<evidence type="ECO:0000313" key="2">
    <source>
        <dbReference type="Proteomes" id="UP000007076"/>
    </source>
</evidence>
<organism evidence="1 2">
    <name type="scientific">Kitasatospora setae (strain ATCC 33774 / DSM 43861 / JCM 3304 / KCC A-0304 / NBRC 14216 / KM-6054)</name>
    <name type="common">Streptomyces setae</name>
    <dbReference type="NCBI Taxonomy" id="452652"/>
    <lineage>
        <taxon>Bacteria</taxon>
        <taxon>Bacillati</taxon>
        <taxon>Actinomycetota</taxon>
        <taxon>Actinomycetes</taxon>
        <taxon>Kitasatosporales</taxon>
        <taxon>Streptomycetaceae</taxon>
        <taxon>Kitasatospora</taxon>
    </lineage>
</organism>
<sequence length="88" mass="9379">MGEEFFRDPVFRAATAEEAALVARSVGGPPGVLVAFEGDVGGGAPMTGLIAAGRLEIETGVVFRYWREPLGPGERRAHWVRPPEGWSG</sequence>
<dbReference type="STRING" id="452652.KSE_69030"/>
<keyword evidence="2" id="KW-1185">Reference proteome</keyword>
<proteinExistence type="predicted"/>
<protein>
    <submittedName>
        <fullName evidence="1">Uncharacterized protein</fullName>
    </submittedName>
</protein>
<dbReference type="KEGG" id="ksk:KSE_69030"/>
<dbReference type="Proteomes" id="UP000007076">
    <property type="component" value="Chromosome"/>
</dbReference>